<keyword evidence="5" id="KW-0694">RNA-binding</keyword>
<evidence type="ECO:0000313" key="11">
    <source>
        <dbReference type="Proteomes" id="UP000572268"/>
    </source>
</evidence>
<feature type="region of interest" description="Disordered" evidence="6">
    <location>
        <begin position="57"/>
        <end position="157"/>
    </location>
</feature>
<dbReference type="GO" id="GO:0006417">
    <property type="term" value="P:regulation of translation"/>
    <property type="evidence" value="ECO:0007669"/>
    <property type="project" value="UniProtKB-KW"/>
</dbReference>
<evidence type="ECO:0000256" key="4">
    <source>
        <dbReference type="ARBA" id="ARBA00022845"/>
    </source>
</evidence>
<dbReference type="GO" id="GO:0004521">
    <property type="term" value="F:RNA endonuclease activity"/>
    <property type="evidence" value="ECO:0007669"/>
    <property type="project" value="TreeGrafter"/>
</dbReference>
<dbReference type="Proteomes" id="UP000570595">
    <property type="component" value="Unassembled WGS sequence"/>
</dbReference>
<dbReference type="Pfam" id="PF00013">
    <property type="entry name" value="KH_1"/>
    <property type="match status" value="1"/>
</dbReference>
<reference evidence="10 11" key="1">
    <citation type="submission" date="2020-04" db="EMBL/GenBank/DDBJ databases">
        <title>Perkinsus olseni comparative genomics.</title>
        <authorList>
            <person name="Bogema D.R."/>
        </authorList>
    </citation>
    <scope>NUCLEOTIDE SEQUENCE [LARGE SCALE GENOMIC DNA]</scope>
    <source>
        <strain evidence="9">ATCC PRA-179</strain>
        <strain evidence="8">ATCC PRA-31</strain>
    </source>
</reference>
<protein>
    <recommendedName>
        <fullName evidence="7">RRM domain-containing protein</fullName>
    </recommendedName>
</protein>
<feature type="compositionally biased region" description="Polar residues" evidence="6">
    <location>
        <begin position="1782"/>
        <end position="1795"/>
    </location>
</feature>
<dbReference type="GO" id="GO:0036464">
    <property type="term" value="C:cytoplasmic ribonucleoprotein granule"/>
    <property type="evidence" value="ECO:0007669"/>
    <property type="project" value="TreeGrafter"/>
</dbReference>
<evidence type="ECO:0000256" key="1">
    <source>
        <dbReference type="ARBA" id="ARBA00009094"/>
    </source>
</evidence>
<dbReference type="InterPro" id="IPR004088">
    <property type="entry name" value="KH_dom_type_1"/>
</dbReference>
<dbReference type="Gene3D" id="3.40.50.11980">
    <property type="match status" value="1"/>
</dbReference>
<feature type="compositionally biased region" description="Pro residues" evidence="6">
    <location>
        <begin position="1"/>
        <end position="14"/>
    </location>
</feature>
<dbReference type="GO" id="GO:0005634">
    <property type="term" value="C:nucleus"/>
    <property type="evidence" value="ECO:0007669"/>
    <property type="project" value="TreeGrafter"/>
</dbReference>
<evidence type="ECO:0000313" key="8">
    <source>
        <dbReference type="EMBL" id="KAF4663151.1"/>
    </source>
</evidence>
<dbReference type="InterPro" id="IPR000504">
    <property type="entry name" value="RRM_dom"/>
</dbReference>
<dbReference type="CDD" id="cd00105">
    <property type="entry name" value="KH-I"/>
    <property type="match status" value="1"/>
</dbReference>
<evidence type="ECO:0000256" key="6">
    <source>
        <dbReference type="SAM" id="MobiDB-lite"/>
    </source>
</evidence>
<feature type="compositionally biased region" description="Pro residues" evidence="6">
    <location>
        <begin position="126"/>
        <end position="151"/>
    </location>
</feature>
<dbReference type="SMART" id="SM00360">
    <property type="entry name" value="RRM"/>
    <property type="match status" value="1"/>
</dbReference>
<feature type="region of interest" description="Disordered" evidence="6">
    <location>
        <begin position="1"/>
        <end position="40"/>
    </location>
</feature>
<organism evidence="8 11">
    <name type="scientific">Perkinsus olseni</name>
    <name type="common">Perkinsus atlanticus</name>
    <dbReference type="NCBI Taxonomy" id="32597"/>
    <lineage>
        <taxon>Eukaryota</taxon>
        <taxon>Sar</taxon>
        <taxon>Alveolata</taxon>
        <taxon>Perkinsozoa</taxon>
        <taxon>Perkinsea</taxon>
        <taxon>Perkinsida</taxon>
        <taxon>Perkinsidae</taxon>
        <taxon>Perkinsus</taxon>
    </lineage>
</organism>
<dbReference type="CDD" id="cd00590">
    <property type="entry name" value="RRM_SF"/>
    <property type="match status" value="1"/>
</dbReference>
<dbReference type="SUPFAM" id="SSF54928">
    <property type="entry name" value="RNA-binding domain, RBD"/>
    <property type="match status" value="1"/>
</dbReference>
<dbReference type="OrthoDB" id="289799at2759"/>
<evidence type="ECO:0000256" key="3">
    <source>
        <dbReference type="ARBA" id="ARBA00022816"/>
    </source>
</evidence>
<keyword evidence="4" id="KW-0810">Translation regulation</keyword>
<dbReference type="PROSITE" id="PS50102">
    <property type="entry name" value="RRM"/>
    <property type="match status" value="1"/>
</dbReference>
<sequence length="1988" mass="218399">MSTASPPPATPPPEAGAQEAPKTPEEPPSPAEPEVSEHQLIRNDYAGLIIGRNGERISGIQNESGAHVQIDRAPDAMNMRRIDVDGPRSKVDRAMEMIKSAIAEAVRRERSRSPGRSQGTSSNPRPMTPPPPPPPVSMSAPPPPPPPPPPAEHPRINNHMPYEKIYVDELDLKNRYGGDPYTTTGVPSDDELFIRNLPTSLSDNDIGVSLSKYGSIMEVFTVRDGGANPTDSRGEAYVLFETHDGASACKAAIDGKYASEVITGASSTEQPLVVTFSDSQRMLQGSMGAYLHDNIFSRLMGPSGMNVKQIASLCKARVTLAARSMKNFGSVFTDPRVHIMVYYDSGRPTPQPKELVLQQAREEFTKLVDHVLQWTKETKPVVHRSGGKGYGRAVQPPPPPPPSGGQPPPPPPPPMGGVLPPPPAIGGPNGIPPNGDAPLATTPVMVTLKNPPGLDVSELSTLRSEGEQFYLSKPDAASPTERGWKCTPLRWSNEKEPFVILQHKQTGRLRMCVSRTDSPMEVWPTMFETRDDQALAESKLVPMMLRAPLTPGETAESPGQYLMIVLAIHRPTGAGRVFQVSAPNQPWVPLRDITPDEEWSVTPGARCNVRVTPVYMQGRTFVLIQDGDACSLREICDPTAPWVKVNSSIANGDVDVSCKLKILYVIPPRPAPTSSSEGGAEEHPSVGNFHTYVAWIAGGMLRIAKLPQFSALATDSWQRVAAVTLNTSPHTRIAPVYLPYLPEPLLLATSAGDAGAAGTMQVWRLYLSEVLSCDRLVTTPNPRVVRQMQVPRVTKCSVRDLTMDLPLTDLASPDRYDGKFVGKRLPFEPPMPVNIPPPPPVDNDTSILWVREDCGSAIDGSSGSPAKGHARKGSACCLSTLQGLELDMKALPGEVTAAGRSSSKSMRVTPLRWAPNRECLFVVMQDAKHQLTRVCAADVSLHCDQWTTLLEFGDEAVPFSQCHFYPFMFSPVTSTSTEPDLFVMAVHRASQKGGVFFIQNPTTAWQFVREVDVLQEPEFFDASCEVEILYHHSKAPGQQQQVCTFFIVHTNDHGTSVRVIADPQRPTVEISKPKALKSLEGPDGSSAPRPVPLYVYAARRLSVNTWPVEVFMAWLEKPGYLVVAHLPLADGKWTEVSRTKVSSSANALVPIYLPYYQEPLLLVQNSSEGTVDLVRPHCVESAGPDTEGLSLVDITADSPLQWLPQTGGQVISNRPSYDRHPLPCERIPEIMVVDTIREIGEVNHMRMRADGLLIGVDPDLVGGIVKSIIIIAVGRGVMMDTVVPLVVGPAATIGSSPAVGPVKAEDRLSVVVVGRVDATIALRDDEDDTVLYAARGKPGGYRRPPSPVERLDCYETALTGPDKERFVEAVRGKAVGKIWKIVYDPLSDTMNALRSLDNRDDIRYAELKDQLRLQAKTVRMYFADLRRRIVDARGKGETEALQLLDGRLEVVFGDLERYVGTFVDAGHLNLAIEHYERCLLFLGSHRSPAVGLLSITAGLQHRRLAKVCYDLLRGDSEPEHLVSKIKSTGRHLTEVPDRARPFAKAILSECVASLRGECLNPEPLKLAGLVMVDEPSKASPGTWHWLVLLTAALTLSMTGEERGPVKSLISSIGAALALEPVMEASRISKSALWCSLLLCLEFMGPHWHGDADLDGIVEAHCAKYAVSVAEEPWESTVDTDVFRKGLTPAEPSENQSATMASRLVQICLHLSTKRKTRGVLSIPKEVDIKRCSEPVVEQRPEKANIRRARSAERKHAGHNVPTNHRSSTAVRRRTDRWGNLLSEDSSNGDSANTHTSEVRSHRRGEEEKQPRTDYKPLILIDGPNVANRHGGQQFTCKGLQICVDYYTSRGHEVMVFLPDYLVNRNELFRLRNAQKMKVQTVHGIKAAPTHIPVDNIGILLKLQTQGRLALTPSKDYDDSYCLQYALKKDAVIVSNDMYRDWVKKQPSWKKSESIQWLRTHVVSYTFVKDEFMPNPDFAMPPPRAEPPV</sequence>
<dbReference type="Pfam" id="PF00076">
    <property type="entry name" value="RRM_1"/>
    <property type="match status" value="1"/>
</dbReference>
<evidence type="ECO:0000256" key="5">
    <source>
        <dbReference type="PROSITE-ProRule" id="PRU00176"/>
    </source>
</evidence>
<feature type="region of interest" description="Disordered" evidence="6">
    <location>
        <begin position="378"/>
        <end position="440"/>
    </location>
</feature>
<evidence type="ECO:0000313" key="10">
    <source>
        <dbReference type="Proteomes" id="UP000570595"/>
    </source>
</evidence>
<dbReference type="GO" id="GO:0003729">
    <property type="term" value="F:mRNA binding"/>
    <property type="evidence" value="ECO:0007669"/>
    <property type="project" value="TreeGrafter"/>
</dbReference>
<dbReference type="InterPro" id="IPR004087">
    <property type="entry name" value="KH_dom"/>
</dbReference>
<dbReference type="Pfam" id="PF11977">
    <property type="entry name" value="RNase_Zc3h12a"/>
    <property type="match status" value="1"/>
</dbReference>
<evidence type="ECO:0000256" key="2">
    <source>
        <dbReference type="ARBA" id="ARBA00022448"/>
    </source>
</evidence>
<dbReference type="Proteomes" id="UP000572268">
    <property type="component" value="Unassembled WGS sequence"/>
</dbReference>
<feature type="compositionally biased region" description="Basic and acidic residues" evidence="6">
    <location>
        <begin position="69"/>
        <end position="96"/>
    </location>
</feature>
<dbReference type="Gene3D" id="3.30.70.330">
    <property type="match status" value="1"/>
</dbReference>
<dbReference type="EMBL" id="JABANN010000298">
    <property type="protein sequence ID" value="KAF4663151.1"/>
    <property type="molecule type" value="Genomic_DNA"/>
</dbReference>
<dbReference type="PROSITE" id="PS50084">
    <property type="entry name" value="KH_TYPE_1"/>
    <property type="match status" value="1"/>
</dbReference>
<dbReference type="PANTHER" id="PTHR12876:SF35">
    <property type="entry name" value="LD08718P-RELATED"/>
    <property type="match status" value="1"/>
</dbReference>
<dbReference type="InterPro" id="IPR051101">
    <property type="entry name" value="ZC3H12/N4BP1_RNase_Reg"/>
</dbReference>
<dbReference type="EMBL" id="JABAHT010000057">
    <property type="protein sequence ID" value="KAF4667207.1"/>
    <property type="molecule type" value="Genomic_DNA"/>
</dbReference>
<dbReference type="InterPro" id="IPR012677">
    <property type="entry name" value="Nucleotide-bd_a/b_plait_sf"/>
</dbReference>
<dbReference type="SUPFAM" id="SSF54791">
    <property type="entry name" value="Eukaryotic type KH-domain (KH-domain type I)"/>
    <property type="match status" value="1"/>
</dbReference>
<proteinExistence type="inferred from homology"/>
<dbReference type="InterPro" id="IPR035979">
    <property type="entry name" value="RBD_domain_sf"/>
</dbReference>
<keyword evidence="2" id="KW-0813">Transport</keyword>
<accession>A0A7J6LWI2</accession>
<name>A0A7J6LWI2_PEROL</name>
<gene>
    <name evidence="8" type="ORF">FOL46_004887</name>
    <name evidence="9" type="ORF">FOZ61_008517</name>
</gene>
<feature type="compositionally biased region" description="Basic and acidic residues" evidence="6">
    <location>
        <begin position="1796"/>
        <end position="1814"/>
    </location>
</feature>
<feature type="compositionally biased region" description="Basic and acidic residues" evidence="6">
    <location>
        <begin position="1733"/>
        <end position="1754"/>
    </location>
</feature>
<dbReference type="GO" id="GO:0051028">
    <property type="term" value="P:mRNA transport"/>
    <property type="evidence" value="ECO:0007669"/>
    <property type="project" value="UniProtKB-KW"/>
</dbReference>
<feature type="domain" description="RRM" evidence="7">
    <location>
        <begin position="190"/>
        <end position="279"/>
    </location>
</feature>
<dbReference type="InterPro" id="IPR036612">
    <property type="entry name" value="KH_dom_type_1_sf"/>
</dbReference>
<comment type="similarity">
    <text evidence="1">Belongs to the RRM IMP/VICKZ family.</text>
</comment>
<dbReference type="SMART" id="SM00322">
    <property type="entry name" value="KH"/>
    <property type="match status" value="1"/>
</dbReference>
<dbReference type="InterPro" id="IPR021869">
    <property type="entry name" value="RNase_Zc3h12_NYN"/>
</dbReference>
<dbReference type="PANTHER" id="PTHR12876">
    <property type="entry name" value="N4BP1-RELATED"/>
    <property type="match status" value="1"/>
</dbReference>
<feature type="compositionally biased region" description="Polar residues" evidence="6">
    <location>
        <begin position="114"/>
        <end position="123"/>
    </location>
</feature>
<feature type="compositionally biased region" description="Polar residues" evidence="6">
    <location>
        <begin position="1760"/>
        <end position="1769"/>
    </location>
</feature>
<evidence type="ECO:0000313" key="9">
    <source>
        <dbReference type="EMBL" id="KAF4667207.1"/>
    </source>
</evidence>
<keyword evidence="3" id="KW-0509">mRNA transport</keyword>
<feature type="compositionally biased region" description="Pro residues" evidence="6">
    <location>
        <begin position="395"/>
        <end position="425"/>
    </location>
</feature>
<comment type="caution">
    <text evidence="8">The sequence shown here is derived from an EMBL/GenBank/DDBJ whole genome shotgun (WGS) entry which is preliminary data.</text>
</comment>
<feature type="region of interest" description="Disordered" evidence="6">
    <location>
        <begin position="1733"/>
        <end position="1814"/>
    </location>
</feature>
<dbReference type="Gene3D" id="3.30.1370.10">
    <property type="entry name" value="K Homology domain, type 1"/>
    <property type="match status" value="1"/>
</dbReference>
<evidence type="ECO:0000259" key="7">
    <source>
        <dbReference type="PROSITE" id="PS50102"/>
    </source>
</evidence>